<proteinExistence type="predicted"/>
<dbReference type="Proteomes" id="UP000824890">
    <property type="component" value="Unassembled WGS sequence"/>
</dbReference>
<keyword evidence="3" id="KW-1185">Reference proteome</keyword>
<accession>A0ABQ7Y8I5</accession>
<comment type="caution">
    <text evidence="2">The sequence shown here is derived from an EMBL/GenBank/DDBJ whole genome shotgun (WGS) entry which is preliminary data.</text>
</comment>
<protein>
    <recommendedName>
        <fullName evidence="1">GCK domain-containing protein</fullName>
    </recommendedName>
</protein>
<evidence type="ECO:0000313" key="2">
    <source>
        <dbReference type="EMBL" id="KAH0863937.1"/>
    </source>
</evidence>
<dbReference type="PANTHER" id="PTHR34357:SF2">
    <property type="entry name" value="F26F24.3-RELATED"/>
    <property type="match status" value="1"/>
</dbReference>
<dbReference type="Pfam" id="PF07802">
    <property type="entry name" value="GCK"/>
    <property type="match status" value="2"/>
</dbReference>
<sequence length="228" mass="25928">MGIIASTSRKTENSETSEPLVEYVDCKGEAEKKNEDVFPKCKEAKDRLDNCFIAHRDYHQPILEIMEPAVELVVNKIEALFPLVDTVSTESADQPEEGDGPLHLFMNGGACTESYMALEDFLVEVMETNEDICNCAKAFTMLIKCMDAHSDYYHPILDAVYDGEDHYRTLLISALRGDYDCEWKLCPSSLLLSLYTFFDDTRSPYRILFPASLLHVSFEFHVNIFTPP</sequence>
<evidence type="ECO:0000313" key="3">
    <source>
        <dbReference type="Proteomes" id="UP000824890"/>
    </source>
</evidence>
<name>A0ABQ7Y8I5_BRANA</name>
<gene>
    <name evidence="2" type="ORF">HID58_081148</name>
</gene>
<dbReference type="EMBL" id="JAGKQM010000018">
    <property type="protein sequence ID" value="KAH0863937.1"/>
    <property type="molecule type" value="Genomic_DNA"/>
</dbReference>
<dbReference type="PANTHER" id="PTHR34357">
    <property type="entry name" value="F7A19.14 PROTEIN-RELATED"/>
    <property type="match status" value="1"/>
</dbReference>
<evidence type="ECO:0000259" key="1">
    <source>
        <dbReference type="SMART" id="SM01227"/>
    </source>
</evidence>
<dbReference type="InterPro" id="IPR012891">
    <property type="entry name" value="GCK_dom"/>
</dbReference>
<feature type="domain" description="GCK" evidence="1">
    <location>
        <begin position="98"/>
        <end position="171"/>
    </location>
</feature>
<feature type="domain" description="GCK" evidence="1">
    <location>
        <begin position="14"/>
        <end position="77"/>
    </location>
</feature>
<reference evidence="2 3" key="1">
    <citation type="submission" date="2021-05" db="EMBL/GenBank/DDBJ databases">
        <title>Genome Assembly of Synthetic Allotetraploid Brassica napus Reveals Homoeologous Exchanges between Subgenomes.</title>
        <authorList>
            <person name="Davis J.T."/>
        </authorList>
    </citation>
    <scope>NUCLEOTIDE SEQUENCE [LARGE SCALE GENOMIC DNA]</scope>
    <source>
        <strain evidence="3">cv. Da-Ae</strain>
        <tissue evidence="2">Seedling</tissue>
    </source>
</reference>
<dbReference type="SMART" id="SM01227">
    <property type="entry name" value="GCK"/>
    <property type="match status" value="2"/>
</dbReference>
<organism evidence="2 3">
    <name type="scientific">Brassica napus</name>
    <name type="common">Rape</name>
    <dbReference type="NCBI Taxonomy" id="3708"/>
    <lineage>
        <taxon>Eukaryota</taxon>
        <taxon>Viridiplantae</taxon>
        <taxon>Streptophyta</taxon>
        <taxon>Embryophyta</taxon>
        <taxon>Tracheophyta</taxon>
        <taxon>Spermatophyta</taxon>
        <taxon>Magnoliopsida</taxon>
        <taxon>eudicotyledons</taxon>
        <taxon>Gunneridae</taxon>
        <taxon>Pentapetalae</taxon>
        <taxon>rosids</taxon>
        <taxon>malvids</taxon>
        <taxon>Brassicales</taxon>
        <taxon>Brassicaceae</taxon>
        <taxon>Brassiceae</taxon>
        <taxon>Brassica</taxon>
    </lineage>
</organism>